<feature type="region of interest" description="Disordered" evidence="1">
    <location>
        <begin position="16"/>
        <end position="58"/>
    </location>
</feature>
<dbReference type="Proteomes" id="UP000515165">
    <property type="component" value="Chromosome 8"/>
</dbReference>
<feature type="region of interest" description="Disordered" evidence="1">
    <location>
        <begin position="74"/>
        <end position="399"/>
    </location>
</feature>
<feature type="compositionally biased region" description="Gly residues" evidence="1">
    <location>
        <begin position="303"/>
        <end position="312"/>
    </location>
</feature>
<name>A0A6P9FGU4_ZALCA</name>
<dbReference type="KEGG" id="zca:118357286"/>
<protein>
    <submittedName>
        <fullName evidence="3">Translation initiation factor IF-2-like</fullName>
    </submittedName>
</protein>
<evidence type="ECO:0000313" key="3">
    <source>
        <dbReference type="RefSeq" id="XP_035584901.1"/>
    </source>
</evidence>
<dbReference type="AlphaFoldDB" id="A0A6P9FGU4"/>
<organism evidence="2 3">
    <name type="scientific">Zalophus californianus</name>
    <name type="common">California sealion</name>
    <dbReference type="NCBI Taxonomy" id="9704"/>
    <lineage>
        <taxon>Eukaryota</taxon>
        <taxon>Metazoa</taxon>
        <taxon>Chordata</taxon>
        <taxon>Craniata</taxon>
        <taxon>Vertebrata</taxon>
        <taxon>Euteleostomi</taxon>
        <taxon>Mammalia</taxon>
        <taxon>Eutheria</taxon>
        <taxon>Laurasiatheria</taxon>
        <taxon>Carnivora</taxon>
        <taxon>Caniformia</taxon>
        <taxon>Pinnipedia</taxon>
        <taxon>Otariidae</taxon>
        <taxon>Zalophus</taxon>
    </lineage>
</organism>
<accession>A0A6P9FGU4</accession>
<keyword evidence="2" id="KW-1185">Reference proteome</keyword>
<feature type="compositionally biased region" description="Pro residues" evidence="1">
    <location>
        <begin position="94"/>
        <end position="103"/>
    </location>
</feature>
<proteinExistence type="predicted"/>
<sequence length="399" mass="40854">MTYTLLYLESYLALSEETQSPNAGSEDRKGQNPNPSSRCTEARASPKGRARGRPRGPALRCLLLAPSPARALGRSAEVAWKGTRTAGPSQGVPGPGPHSPPASPTIATLAPGNPSAYTPGGRKFFPPFSPWSSAGARAPACSLASPDAGGSYRRRRGRRGSRAQRSGFSGPAPKPGPAPRSRQDPGSPAPHPWRPSLALTSGCAAPAPARRPESRGSRVGAGGLMDRGRRRRVAVAGAAPVLAGRNGSRSTSSRSCSPPSPPFPSPPPPPPPPPGSPGRMPGRGKSVLLPVSLCGYARRGSHRGGGGGGGSGSIAPALSPQPRRAAGLGLLRARAPGGGCAQARQPPGLRAGAAEPGPGLELQLDPRRRGRRRRRGGWRGRGAGTMLPSGSLRSGYRLL</sequence>
<gene>
    <name evidence="3" type="primary">LOC118357286</name>
</gene>
<reference evidence="3" key="1">
    <citation type="submission" date="2025-08" db="UniProtKB">
        <authorList>
            <consortium name="RefSeq"/>
        </authorList>
    </citation>
    <scope>IDENTIFICATION</scope>
    <source>
        <tissue evidence="3">Blood</tissue>
    </source>
</reference>
<feature type="compositionally biased region" description="Pro residues" evidence="1">
    <location>
        <begin position="258"/>
        <end position="276"/>
    </location>
</feature>
<feature type="compositionally biased region" description="Basic residues" evidence="1">
    <location>
        <begin position="152"/>
        <end position="162"/>
    </location>
</feature>
<evidence type="ECO:0000313" key="2">
    <source>
        <dbReference type="Proteomes" id="UP000515165"/>
    </source>
</evidence>
<feature type="compositionally biased region" description="Basic residues" evidence="1">
    <location>
        <begin position="368"/>
        <end position="378"/>
    </location>
</feature>
<feature type="compositionally biased region" description="Low complexity" evidence="1">
    <location>
        <begin position="277"/>
        <end position="286"/>
    </location>
</feature>
<dbReference type="RefSeq" id="XP_035584901.1">
    <property type="nucleotide sequence ID" value="XM_035729008.1"/>
</dbReference>
<feature type="compositionally biased region" description="Low complexity" evidence="1">
    <location>
        <begin position="322"/>
        <end position="335"/>
    </location>
</feature>
<feature type="compositionally biased region" description="Low complexity" evidence="1">
    <location>
        <begin position="234"/>
        <end position="257"/>
    </location>
</feature>
<dbReference type="GeneID" id="118357286"/>
<evidence type="ECO:0000256" key="1">
    <source>
        <dbReference type="SAM" id="MobiDB-lite"/>
    </source>
</evidence>